<accession>A0A8J3KT44</accession>
<name>A0A8J3KT44_9ACTN</name>
<proteinExistence type="predicted"/>
<gene>
    <name evidence="1" type="ORF">Cco03nite_33200</name>
</gene>
<keyword evidence="2" id="KW-1185">Reference proteome</keyword>
<dbReference type="Proteomes" id="UP000630887">
    <property type="component" value="Unassembled WGS sequence"/>
</dbReference>
<organism evidence="1 2">
    <name type="scientific">Catellatospora coxensis</name>
    <dbReference type="NCBI Taxonomy" id="310354"/>
    <lineage>
        <taxon>Bacteria</taxon>
        <taxon>Bacillati</taxon>
        <taxon>Actinomycetota</taxon>
        <taxon>Actinomycetes</taxon>
        <taxon>Micromonosporales</taxon>
        <taxon>Micromonosporaceae</taxon>
        <taxon>Catellatospora</taxon>
    </lineage>
</organism>
<dbReference type="EMBL" id="BONI01000025">
    <property type="protein sequence ID" value="GIG06620.1"/>
    <property type="molecule type" value="Genomic_DNA"/>
</dbReference>
<reference evidence="1 2" key="1">
    <citation type="submission" date="2021-01" db="EMBL/GenBank/DDBJ databases">
        <title>Whole genome shotgun sequence of Catellatospora coxensis NBRC 107359.</title>
        <authorList>
            <person name="Komaki H."/>
            <person name="Tamura T."/>
        </authorList>
    </citation>
    <scope>NUCLEOTIDE SEQUENCE [LARGE SCALE GENOMIC DNA]</scope>
    <source>
        <strain evidence="1 2">NBRC 107359</strain>
    </source>
</reference>
<evidence type="ECO:0000313" key="1">
    <source>
        <dbReference type="EMBL" id="GIG06620.1"/>
    </source>
</evidence>
<protein>
    <submittedName>
        <fullName evidence="1">Uncharacterized protein</fullName>
    </submittedName>
</protein>
<evidence type="ECO:0000313" key="2">
    <source>
        <dbReference type="Proteomes" id="UP000630887"/>
    </source>
</evidence>
<dbReference type="AlphaFoldDB" id="A0A8J3KT44"/>
<comment type="caution">
    <text evidence="1">The sequence shown here is derived from an EMBL/GenBank/DDBJ whole genome shotgun (WGS) entry which is preliminary data.</text>
</comment>
<sequence length="217" mass="23685">MAQCTAVGNSTVYRIYTSDDLGTVYAKTRRLLDLRSPTCCRSYVSAYIELDTHRDLARYLPLDRAHISADVPAELFDQVAAVLDPHLPATRRMARGRDGSAYLMAGLSNDVIAALSELPQLEATVFTREHELHEDPADLVVAAVGTDPASLSWRVCWHGRHNGAGFELGLNGVEMWHRDPVPGHSLYVHVGPDEEELAQGLARAVRGGILGEAASGW</sequence>